<keyword evidence="1 2" id="KW-0344">Guanine-nucleotide releasing factor</keyword>
<dbReference type="PROSITE" id="PS50212">
    <property type="entry name" value="RASGEF_NTER"/>
    <property type="match status" value="1"/>
</dbReference>
<dbReference type="InterPro" id="IPR036964">
    <property type="entry name" value="RASGEF_cat_dom_sf"/>
</dbReference>
<evidence type="ECO:0008006" key="8">
    <source>
        <dbReference type="Google" id="ProtNLM"/>
    </source>
</evidence>
<dbReference type="OrthoDB" id="28357at2759"/>
<dbReference type="PANTHER" id="PTHR23113:SF348">
    <property type="entry name" value="GUANYL-NUCLEOTIDE EXCHANGE FACTOR RASGEF, PUTATIVE (AFU_ORTHOLOGUE AFUA_1G04700)-RELATED"/>
    <property type="match status" value="1"/>
</dbReference>
<feature type="domain" description="Ras-GEF" evidence="4">
    <location>
        <begin position="314"/>
        <end position="547"/>
    </location>
</feature>
<protein>
    <recommendedName>
        <fullName evidence="8">Ras GEF</fullName>
    </recommendedName>
</protein>
<dbReference type="AlphaFoldDB" id="A0A067LZ69"/>
<dbReference type="InterPro" id="IPR008937">
    <property type="entry name" value="Ras-like_GEF"/>
</dbReference>
<dbReference type="STRING" id="930990.A0A067LZ69"/>
<feature type="region of interest" description="Disordered" evidence="3">
    <location>
        <begin position="238"/>
        <end position="294"/>
    </location>
</feature>
<reference evidence="7" key="1">
    <citation type="journal article" date="2014" name="Proc. Natl. Acad. Sci. U.S.A.">
        <title>Extensive sampling of basidiomycete genomes demonstrates inadequacy of the white-rot/brown-rot paradigm for wood decay fungi.</title>
        <authorList>
            <person name="Riley R."/>
            <person name="Salamov A.A."/>
            <person name="Brown D.W."/>
            <person name="Nagy L.G."/>
            <person name="Floudas D."/>
            <person name="Held B.W."/>
            <person name="Levasseur A."/>
            <person name="Lombard V."/>
            <person name="Morin E."/>
            <person name="Otillar R."/>
            <person name="Lindquist E.A."/>
            <person name="Sun H."/>
            <person name="LaButti K.M."/>
            <person name="Schmutz J."/>
            <person name="Jabbour D."/>
            <person name="Luo H."/>
            <person name="Baker S.E."/>
            <person name="Pisabarro A.G."/>
            <person name="Walton J.D."/>
            <person name="Blanchette R.A."/>
            <person name="Henrissat B."/>
            <person name="Martin F."/>
            <person name="Cullen D."/>
            <person name="Hibbett D.S."/>
            <person name="Grigoriev I.V."/>
        </authorList>
    </citation>
    <scope>NUCLEOTIDE SEQUENCE [LARGE SCALE GENOMIC DNA]</scope>
    <source>
        <strain evidence="7">FD-172 SS1</strain>
    </source>
</reference>
<dbReference type="Pfam" id="PF00617">
    <property type="entry name" value="RasGEF"/>
    <property type="match status" value="1"/>
</dbReference>
<dbReference type="GO" id="GO:0007265">
    <property type="term" value="P:Ras protein signal transduction"/>
    <property type="evidence" value="ECO:0007669"/>
    <property type="project" value="TreeGrafter"/>
</dbReference>
<dbReference type="Gene3D" id="1.10.840.10">
    <property type="entry name" value="Ras guanine-nucleotide exchange factors catalytic domain"/>
    <property type="match status" value="1"/>
</dbReference>
<sequence>MRYATLEEILNKLFFLAVTDEDPQFIEYFLLDYRRFATPRSVLLGMQKFMISLSKEGAYRHMAMYAQLRLSAFLERWIETYPHDFASPGAPGALSALLRQMLGNTHLVHYATDLLPFLDTLPDLVDHDEWWAKKDDGRVRSSWSDDGTGLDSEDMAVEIHPRMTEADVIPSVHVAVTTTTTTVERTDVVGSGAGALAGKGVISTVVTGNISPSTLSMPTLTTRGSRYSIVGHTHGHSLGDAGSAGASHALSPSRNLSSPAVHTVDASGGSPRLRDREEERPPRQRVLTGPDAHPDAKANIKELLRVSQALMKKEPMHIAEEITRVELTYLLAIQPRDWLRHIPGKKAFRDEKDDPISEIGKIFNYIANWTASLILANESASKRLKMMEKFCLVARSLRVLNNYSGMRAVVTGVNMSRLDGDYFSQALAKKPFWKSFQSLEILLSSMRMYNAYRIALRNTAGPAIPDLEVHTSDIYRSEDSNPDFKPSEPHLIHWGKFMIMGRIICTVTACQTRCRNSPAYKFEERRDIYDLLMGVVVMDYDTIRERSTPPSSSRDIHSTYPFIPGETPSTLRIRKILSGLSR</sequence>
<evidence type="ECO:0000313" key="7">
    <source>
        <dbReference type="Proteomes" id="UP000027195"/>
    </source>
</evidence>
<dbReference type="InterPro" id="IPR023578">
    <property type="entry name" value="Ras_GEF_dom_sf"/>
</dbReference>
<dbReference type="SUPFAM" id="SSF48366">
    <property type="entry name" value="Ras GEF"/>
    <property type="match status" value="1"/>
</dbReference>
<dbReference type="SMART" id="SM00147">
    <property type="entry name" value="RasGEF"/>
    <property type="match status" value="1"/>
</dbReference>
<evidence type="ECO:0000256" key="2">
    <source>
        <dbReference type="PROSITE-ProRule" id="PRU00168"/>
    </source>
</evidence>
<keyword evidence="7" id="KW-1185">Reference proteome</keyword>
<evidence type="ECO:0000259" key="4">
    <source>
        <dbReference type="PROSITE" id="PS50009"/>
    </source>
</evidence>
<accession>A0A067LZ69</accession>
<feature type="compositionally biased region" description="Polar residues" evidence="3">
    <location>
        <begin position="250"/>
        <end position="260"/>
    </location>
</feature>
<dbReference type="InterPro" id="IPR000651">
    <property type="entry name" value="Ras-like_Gua-exchang_fac_N"/>
</dbReference>
<evidence type="ECO:0000313" key="6">
    <source>
        <dbReference type="EMBL" id="KDQ07675.1"/>
    </source>
</evidence>
<dbReference type="GO" id="GO:0005886">
    <property type="term" value="C:plasma membrane"/>
    <property type="evidence" value="ECO:0007669"/>
    <property type="project" value="TreeGrafter"/>
</dbReference>
<dbReference type="Pfam" id="PF00618">
    <property type="entry name" value="RasGEF_N"/>
    <property type="match status" value="1"/>
</dbReference>
<evidence type="ECO:0000259" key="5">
    <source>
        <dbReference type="PROSITE" id="PS50212"/>
    </source>
</evidence>
<proteinExistence type="predicted"/>
<dbReference type="EMBL" id="KL198102">
    <property type="protein sequence ID" value="KDQ07675.1"/>
    <property type="molecule type" value="Genomic_DNA"/>
</dbReference>
<dbReference type="Gene3D" id="1.20.870.10">
    <property type="entry name" value="Son of sevenless (SoS) protein Chain: S domain 1"/>
    <property type="match status" value="1"/>
</dbReference>
<evidence type="ECO:0000256" key="1">
    <source>
        <dbReference type="ARBA" id="ARBA00022658"/>
    </source>
</evidence>
<evidence type="ECO:0000256" key="3">
    <source>
        <dbReference type="SAM" id="MobiDB-lite"/>
    </source>
</evidence>
<feature type="compositionally biased region" description="Basic and acidic residues" evidence="3">
    <location>
        <begin position="272"/>
        <end position="282"/>
    </location>
</feature>
<dbReference type="HOGENOM" id="CLU_005431_2_0_1"/>
<dbReference type="GO" id="GO:0005085">
    <property type="term" value="F:guanyl-nucleotide exchange factor activity"/>
    <property type="evidence" value="ECO:0007669"/>
    <property type="project" value="UniProtKB-KW"/>
</dbReference>
<gene>
    <name evidence="6" type="ORF">BOTBODRAFT_59810</name>
</gene>
<dbReference type="InterPro" id="IPR001895">
    <property type="entry name" value="RASGEF_cat_dom"/>
</dbReference>
<dbReference type="PANTHER" id="PTHR23113">
    <property type="entry name" value="GUANINE NUCLEOTIDE EXCHANGE FACTOR"/>
    <property type="match status" value="1"/>
</dbReference>
<organism evidence="6 7">
    <name type="scientific">Botryobasidium botryosum (strain FD-172 SS1)</name>
    <dbReference type="NCBI Taxonomy" id="930990"/>
    <lineage>
        <taxon>Eukaryota</taxon>
        <taxon>Fungi</taxon>
        <taxon>Dikarya</taxon>
        <taxon>Basidiomycota</taxon>
        <taxon>Agaricomycotina</taxon>
        <taxon>Agaricomycetes</taxon>
        <taxon>Cantharellales</taxon>
        <taxon>Botryobasidiaceae</taxon>
        <taxon>Botryobasidium</taxon>
    </lineage>
</organism>
<name>A0A067LZ69_BOTB1</name>
<feature type="domain" description="N-terminal Ras-GEF" evidence="5">
    <location>
        <begin position="1"/>
        <end position="122"/>
    </location>
</feature>
<dbReference type="Proteomes" id="UP000027195">
    <property type="component" value="Unassembled WGS sequence"/>
</dbReference>
<dbReference type="PROSITE" id="PS50009">
    <property type="entry name" value="RASGEF_CAT"/>
    <property type="match status" value="1"/>
</dbReference>
<dbReference type="InParanoid" id="A0A067LZ69"/>